<evidence type="ECO:0000313" key="5">
    <source>
        <dbReference type="Proteomes" id="UP000254060"/>
    </source>
</evidence>
<evidence type="ECO:0000313" key="2">
    <source>
        <dbReference type="EMBL" id="STO53331.1"/>
    </source>
</evidence>
<evidence type="ECO:0000313" key="1">
    <source>
        <dbReference type="EMBL" id="STO53323.1"/>
    </source>
</evidence>
<dbReference type="OrthoDB" id="2903742at2"/>
<reference evidence="2 5" key="1">
    <citation type="submission" date="2018-06" db="EMBL/GenBank/DDBJ databases">
        <authorList>
            <consortium name="Pathogen Informatics"/>
            <person name="Doyle S."/>
        </authorList>
    </citation>
    <scope>NUCLEOTIDE SEQUENCE [LARGE SCALE GENOMIC DNA]</scope>
    <source>
        <strain evidence="2 5">NCTC13163</strain>
    </source>
</reference>
<protein>
    <submittedName>
        <fullName evidence="2">Uncharacterized protein</fullName>
    </submittedName>
</protein>
<name>A0A377HHA9_9BACL</name>
<dbReference type="EMBL" id="UGGP01000004">
    <property type="protein sequence ID" value="STO53323.1"/>
    <property type="molecule type" value="Genomic_DNA"/>
</dbReference>
<dbReference type="EMBL" id="UGGP01000004">
    <property type="protein sequence ID" value="STO53331.1"/>
    <property type="molecule type" value="Genomic_DNA"/>
</dbReference>
<organism evidence="2 5">
    <name type="scientific">Exiguobacterium aurantiacum</name>
    <dbReference type="NCBI Taxonomy" id="33987"/>
    <lineage>
        <taxon>Bacteria</taxon>
        <taxon>Bacillati</taxon>
        <taxon>Bacillota</taxon>
        <taxon>Bacilli</taxon>
        <taxon>Bacillales</taxon>
        <taxon>Bacillales Family XII. Incertae Sedis</taxon>
        <taxon>Exiguobacterium</taxon>
    </lineage>
</organism>
<accession>A0A377HHA9</accession>
<proteinExistence type="predicted"/>
<dbReference type="EMBL" id="UGGP01000004">
    <property type="protein sequence ID" value="STO53338.1"/>
    <property type="molecule type" value="Genomic_DNA"/>
</dbReference>
<evidence type="ECO:0000313" key="4">
    <source>
        <dbReference type="EMBL" id="STO53338.1"/>
    </source>
</evidence>
<sequence length="69" mass="8492">MLMIIQGFESRYEEIMREPSIRQRDGQLRELMIEMEMIFKIPMLKNTTWEKENPRVIELYRKVSDSRNL</sequence>
<dbReference type="Proteomes" id="UP000254060">
    <property type="component" value="Unassembled WGS sequence"/>
</dbReference>
<evidence type="ECO:0000313" key="3">
    <source>
        <dbReference type="EMBL" id="STO53333.1"/>
    </source>
</evidence>
<dbReference type="RefSeq" id="WP_115336791.1">
    <property type="nucleotide sequence ID" value="NZ_UGGP01000004.1"/>
</dbReference>
<dbReference type="AlphaFoldDB" id="A0A377HHA9"/>
<dbReference type="EMBL" id="UGGP01000004">
    <property type="protein sequence ID" value="STO53333.1"/>
    <property type="molecule type" value="Genomic_DNA"/>
</dbReference>
<gene>
    <name evidence="1" type="ORF">NCTC13163_03304</name>
    <name evidence="2" type="ORF">NCTC13163_03312</name>
    <name evidence="3" type="ORF">NCTC13163_03314</name>
    <name evidence="4" type="ORF">NCTC13163_03319</name>
</gene>